<name>A0A7I7JYM5_9MYCO</name>
<feature type="domain" description="Phage capsid-like C-terminal" evidence="2">
    <location>
        <begin position="22"/>
        <end position="178"/>
    </location>
</feature>
<evidence type="ECO:0000256" key="1">
    <source>
        <dbReference type="ARBA" id="ARBA00004328"/>
    </source>
</evidence>
<evidence type="ECO:0000313" key="3">
    <source>
        <dbReference type="EMBL" id="BBX16955.1"/>
    </source>
</evidence>
<dbReference type="Pfam" id="PF05065">
    <property type="entry name" value="Phage_capsid"/>
    <property type="match status" value="1"/>
</dbReference>
<comment type="subcellular location">
    <subcellularLocation>
        <location evidence="1">Virion</location>
    </subcellularLocation>
</comment>
<gene>
    <name evidence="3" type="ORF">MDUV_18150</name>
</gene>
<keyword evidence="4" id="KW-1185">Reference proteome</keyword>
<sequence length="179" mass="18973">MVAVENRLRVVAHVSEAIDHYLLGDNVNLERFVQDELVYGLRVAVEAQILAGAGTGENMTGILNTSGVVVQAFATDALTTVRKAITTLEASGYTPGVIVLHANDWEAIELLTVTSGATDVRGVPIDPVARRLWGVPVVLNQGLGEDTGLVIGDGAVTVDHDGQVEVKWSDAVSDDFVKN</sequence>
<accession>A0A7I7JYM5</accession>
<reference evidence="3 4" key="1">
    <citation type="journal article" date="2019" name="Emerg. Microbes Infect.">
        <title>Comprehensive subspecies identification of 175 nontuberculous mycobacteria species based on 7547 genomic profiles.</title>
        <authorList>
            <person name="Matsumoto Y."/>
            <person name="Kinjo T."/>
            <person name="Motooka D."/>
            <person name="Nabeya D."/>
            <person name="Jung N."/>
            <person name="Uechi K."/>
            <person name="Horii T."/>
            <person name="Iida T."/>
            <person name="Fujita J."/>
            <person name="Nakamura S."/>
        </authorList>
    </citation>
    <scope>NUCLEOTIDE SEQUENCE [LARGE SCALE GENOMIC DNA]</scope>
    <source>
        <strain evidence="3 4">JCM 6396</strain>
    </source>
</reference>
<dbReference type="InterPro" id="IPR024455">
    <property type="entry name" value="Phage_capsid"/>
</dbReference>
<dbReference type="Proteomes" id="UP000467006">
    <property type="component" value="Chromosome"/>
</dbReference>
<dbReference type="Gene3D" id="3.30.2320.10">
    <property type="entry name" value="hypothetical protein PF0899 domain"/>
    <property type="match status" value="1"/>
</dbReference>
<evidence type="ECO:0000259" key="2">
    <source>
        <dbReference type="Pfam" id="PF05065"/>
    </source>
</evidence>
<dbReference type="RefSeq" id="WP_098006060.1">
    <property type="nucleotide sequence ID" value="NZ_PDCQ01000049.1"/>
</dbReference>
<organism evidence="3 4">
    <name type="scientific">Mycolicibacterium duvalii</name>
    <dbReference type="NCBI Taxonomy" id="39688"/>
    <lineage>
        <taxon>Bacteria</taxon>
        <taxon>Bacillati</taxon>
        <taxon>Actinomycetota</taxon>
        <taxon>Actinomycetes</taxon>
        <taxon>Mycobacteriales</taxon>
        <taxon>Mycobacteriaceae</taxon>
        <taxon>Mycolicibacterium</taxon>
    </lineage>
</organism>
<dbReference type="AlphaFoldDB" id="A0A7I7JYM5"/>
<proteinExistence type="predicted"/>
<evidence type="ECO:0000313" key="4">
    <source>
        <dbReference type="Proteomes" id="UP000467006"/>
    </source>
</evidence>
<dbReference type="OrthoDB" id="8444243at2"/>
<dbReference type="InterPro" id="IPR054612">
    <property type="entry name" value="Phage_capsid-like_C"/>
</dbReference>
<dbReference type="NCBIfam" id="TIGR01554">
    <property type="entry name" value="major_cap_HK97"/>
    <property type="match status" value="1"/>
</dbReference>
<dbReference type="SUPFAM" id="SSF56563">
    <property type="entry name" value="Major capsid protein gp5"/>
    <property type="match status" value="1"/>
</dbReference>
<dbReference type="EMBL" id="AP022563">
    <property type="protein sequence ID" value="BBX16955.1"/>
    <property type="molecule type" value="Genomic_DNA"/>
</dbReference>
<protein>
    <recommendedName>
        <fullName evidence="2">Phage capsid-like C-terminal domain-containing protein</fullName>
    </recommendedName>
</protein>
<dbReference type="KEGG" id="mdu:MDUV_18150"/>